<evidence type="ECO:0000313" key="1">
    <source>
        <dbReference type="EMBL" id="KAH1030989.1"/>
    </source>
</evidence>
<comment type="caution">
    <text evidence="1">The sequence shown here is derived from an EMBL/GenBank/DDBJ whole genome shotgun (WGS) entry which is preliminary data.</text>
</comment>
<organism evidence="1 2">
    <name type="scientific">Gossypium stocksii</name>
    <dbReference type="NCBI Taxonomy" id="47602"/>
    <lineage>
        <taxon>Eukaryota</taxon>
        <taxon>Viridiplantae</taxon>
        <taxon>Streptophyta</taxon>
        <taxon>Embryophyta</taxon>
        <taxon>Tracheophyta</taxon>
        <taxon>Spermatophyta</taxon>
        <taxon>Magnoliopsida</taxon>
        <taxon>eudicotyledons</taxon>
        <taxon>Gunneridae</taxon>
        <taxon>Pentapetalae</taxon>
        <taxon>rosids</taxon>
        <taxon>malvids</taxon>
        <taxon>Malvales</taxon>
        <taxon>Malvaceae</taxon>
        <taxon>Malvoideae</taxon>
        <taxon>Gossypium</taxon>
    </lineage>
</organism>
<dbReference type="AlphaFoldDB" id="A0A9D3U6T7"/>
<proteinExistence type="predicted"/>
<protein>
    <submittedName>
        <fullName evidence="1">Uncharacterized protein</fullName>
    </submittedName>
</protein>
<dbReference type="EMBL" id="JAIQCV010000013">
    <property type="protein sequence ID" value="KAH1030989.1"/>
    <property type="molecule type" value="Genomic_DNA"/>
</dbReference>
<name>A0A9D3U6T7_9ROSI</name>
<keyword evidence="2" id="KW-1185">Reference proteome</keyword>
<dbReference type="Proteomes" id="UP000828251">
    <property type="component" value="Unassembled WGS sequence"/>
</dbReference>
<gene>
    <name evidence="1" type="ORF">J1N35_043163</name>
</gene>
<reference evidence="1 2" key="1">
    <citation type="journal article" date="2021" name="Plant Biotechnol. J.">
        <title>Multi-omics assisted identification of the key and species-specific regulatory components of drought-tolerant mechanisms in Gossypium stocksii.</title>
        <authorList>
            <person name="Yu D."/>
            <person name="Ke L."/>
            <person name="Zhang D."/>
            <person name="Wu Y."/>
            <person name="Sun Y."/>
            <person name="Mei J."/>
            <person name="Sun J."/>
            <person name="Sun Y."/>
        </authorList>
    </citation>
    <scope>NUCLEOTIDE SEQUENCE [LARGE SCALE GENOMIC DNA]</scope>
    <source>
        <strain evidence="2">cv. E1</strain>
        <tissue evidence="1">Leaf</tissue>
    </source>
</reference>
<accession>A0A9D3U6T7</accession>
<evidence type="ECO:0000313" key="2">
    <source>
        <dbReference type="Proteomes" id="UP000828251"/>
    </source>
</evidence>
<sequence length="226" mass="24551">MLTTNVDIQIVGGAGTTQGTEDSSKESSSMFRDIDEYINKTKASTTNIILSNEEEGSPRGVLHLKRKGDHSEASDSAVPIAIASNISLSLVVSLVSSSPPPKPINDDAFGVTINHDPPNNSLKLNTPSGKIEILLPWHEHLSANKFPFNPTNGSKHLSLQEIEVSLQVLLSEACMASMGLVEGVDKVEVSRIESEHTYQLVMGALTQARELYAKLDEENRGFREQN</sequence>